<dbReference type="RefSeq" id="YP_009594107.1">
    <property type="nucleotide sequence ID" value="NC_041872.1"/>
</dbReference>
<dbReference type="Proteomes" id="UP000221857">
    <property type="component" value="Segment"/>
</dbReference>
<accession>A0A141HR53</accession>
<dbReference type="KEGG" id="vg:40069624"/>
<dbReference type="Gene3D" id="3.40.140.10">
    <property type="entry name" value="Cytidine Deaminase, domain 2"/>
    <property type="match status" value="1"/>
</dbReference>
<reference evidence="1 2" key="1">
    <citation type="journal article" date="2016" name="PLoS ONE">
        <title>Comparative Genome Analysis Provides Insights into the Pathogenicity of Flavobacterium psychrophilum.</title>
        <authorList>
            <person name="Castillo D."/>
            <person name="Christiansen R.H."/>
            <person name="Dalsgaard I."/>
            <person name="Madsen L."/>
            <person name="Espejo R."/>
            <person name="Middelboe M."/>
        </authorList>
    </citation>
    <scope>NUCLEOTIDE SEQUENCE [LARGE SCALE GENOMIC DNA]</scope>
</reference>
<evidence type="ECO:0008006" key="3">
    <source>
        <dbReference type="Google" id="ProtNLM"/>
    </source>
</evidence>
<sequence length="423" mass="48710">MSVNNSNPKFTKPVLEVAELTTLKLPVIMSEEILNKIKYLCKNINKDEWSGALFYSIEGSIKEPLTFKIKLEDILPLDKGTSAYTEYELDDRYLDYLMEDEKRMDWYVGHIHSHNTMAVFFSGTDMAELNDNSPSHNFYLSLIVNNYMDFMAKIAFVASLEQEIKEIPYYANDENGVKYIIDRPNITLKKDKMFVYDCEVISPFEQVIVEEGFDNRVKEIMKPKPIKQFTPHTYPATTNNTPVNTGFNNGKWINGKWIPNTPAIPAVNNLENAKLANKIKHYKIDETKLSNRGKKVKNIASMIDIKTFDDLSEIDDLSPIDTFTIELMKFTTPIEPNETLEDALCLLEDLEVDAYQIASSVIENYTFLYDKHFPDSADEEFVEDTYVVIDLLGDEIMQFPFINVTIEAIRAMIVEFEKNDTTV</sequence>
<name>A0A141HR53_9CAUD</name>
<dbReference type="EMBL" id="KT876724">
    <property type="protein sequence ID" value="ALN97164.1"/>
    <property type="molecule type" value="Genomic_DNA"/>
</dbReference>
<keyword evidence="2" id="KW-1185">Reference proteome</keyword>
<evidence type="ECO:0000313" key="2">
    <source>
        <dbReference type="Proteomes" id="UP000221857"/>
    </source>
</evidence>
<dbReference type="GeneID" id="40069624"/>
<organism evidence="1 2">
    <name type="scientific">Flavobacterium phage FpV4</name>
    <dbReference type="NCBI Taxonomy" id="1740108"/>
    <lineage>
        <taxon>Viruses</taxon>
        <taxon>Duplodnaviria</taxon>
        <taxon>Heunggongvirae</taxon>
        <taxon>Uroviricota</taxon>
        <taxon>Caudoviricetes</taxon>
        <taxon>Fipvunavirus</taxon>
        <taxon>Fipvunavirus Fpv4</taxon>
    </lineage>
</organism>
<evidence type="ECO:0000313" key="1">
    <source>
        <dbReference type="EMBL" id="ALN97164.1"/>
    </source>
</evidence>
<proteinExistence type="predicted"/>
<protein>
    <recommendedName>
        <fullName evidence="3">JAB domain-containing protein</fullName>
    </recommendedName>
</protein>